<evidence type="ECO:0000256" key="17">
    <source>
        <dbReference type="ARBA" id="ARBA00045506"/>
    </source>
</evidence>
<evidence type="ECO:0000256" key="6">
    <source>
        <dbReference type="ARBA" id="ARBA00022490"/>
    </source>
</evidence>
<protein>
    <recommendedName>
        <fullName evidence="5">tRNA (carboxymethyluridine(34)-5-O)-methyltransferase</fullName>
        <ecNumber evidence="5">2.1.1.229</ecNumber>
    </recommendedName>
    <alternativeName>
        <fullName evidence="18">Alkylated DNA repair protein alkB homolog 8</fullName>
    </alternativeName>
    <alternativeName>
        <fullName evidence="19">S-adenosyl-L-methionine-dependent tRNA methyltransferase ALKBH8</fullName>
    </alternativeName>
</protein>
<dbReference type="InterPro" id="IPR027450">
    <property type="entry name" value="AlkB-like"/>
</dbReference>
<dbReference type="InterPro" id="IPR012677">
    <property type="entry name" value="Nucleotide-bd_a/b_plait_sf"/>
</dbReference>
<keyword evidence="24" id="KW-1185">Reference proteome</keyword>
<comment type="subcellular location">
    <subcellularLocation>
        <location evidence="3">Cytoplasm</location>
    </subcellularLocation>
    <subcellularLocation>
        <location evidence="2">Nucleus</location>
    </subcellularLocation>
</comment>
<evidence type="ECO:0000256" key="3">
    <source>
        <dbReference type="ARBA" id="ARBA00004496"/>
    </source>
</evidence>
<evidence type="ECO:0000256" key="5">
    <source>
        <dbReference type="ARBA" id="ARBA00012808"/>
    </source>
</evidence>
<dbReference type="PROSITE" id="PS51471">
    <property type="entry name" value="FE2OG_OXY"/>
    <property type="match status" value="1"/>
</dbReference>
<evidence type="ECO:0000313" key="23">
    <source>
        <dbReference type="EMBL" id="KFM70431.1"/>
    </source>
</evidence>
<evidence type="ECO:0000259" key="21">
    <source>
        <dbReference type="PROSITE" id="PS50102"/>
    </source>
</evidence>
<accession>A0A087TZ92</accession>
<gene>
    <name evidence="23" type="ORF">X975_12220</name>
</gene>
<dbReference type="GO" id="GO:0002098">
    <property type="term" value="P:tRNA wobble uridine modification"/>
    <property type="evidence" value="ECO:0007669"/>
    <property type="project" value="TreeGrafter"/>
</dbReference>
<dbReference type="Gene3D" id="3.40.50.150">
    <property type="entry name" value="Vaccinia Virus protein VP39"/>
    <property type="match status" value="1"/>
</dbReference>
<evidence type="ECO:0000259" key="22">
    <source>
        <dbReference type="PROSITE" id="PS51471"/>
    </source>
</evidence>
<evidence type="ECO:0000256" key="9">
    <source>
        <dbReference type="ARBA" id="ARBA00022691"/>
    </source>
</evidence>
<dbReference type="PANTHER" id="PTHR13069:SF21">
    <property type="entry name" value="ALKYLATED DNA REPAIR PROTEIN ALKB HOMOLOG 8"/>
    <property type="match status" value="1"/>
</dbReference>
<keyword evidence="13" id="KW-0408">Iron</keyword>
<dbReference type="InterPro" id="IPR037151">
    <property type="entry name" value="AlkB-like_sf"/>
</dbReference>
<evidence type="ECO:0000256" key="16">
    <source>
        <dbReference type="ARBA" id="ARBA00034996"/>
    </source>
</evidence>
<reference evidence="23 24" key="1">
    <citation type="submission" date="2013-11" db="EMBL/GenBank/DDBJ databases">
        <title>Genome sequencing of Stegodyphus mimosarum.</title>
        <authorList>
            <person name="Bechsgaard J."/>
        </authorList>
    </citation>
    <scope>NUCLEOTIDE SEQUENCE [LARGE SCALE GENOMIC DNA]</scope>
</reference>
<evidence type="ECO:0000256" key="2">
    <source>
        <dbReference type="ARBA" id="ARBA00004123"/>
    </source>
</evidence>
<dbReference type="GO" id="GO:0008757">
    <property type="term" value="F:S-adenosylmethionine-dependent methyltransferase activity"/>
    <property type="evidence" value="ECO:0007669"/>
    <property type="project" value="InterPro"/>
</dbReference>
<keyword evidence="14" id="KW-0539">Nucleus</keyword>
<feature type="domain" description="Fe2OG dioxygenase" evidence="22">
    <location>
        <begin position="205"/>
        <end position="314"/>
    </location>
</feature>
<dbReference type="EMBL" id="KK117419">
    <property type="protein sequence ID" value="KFM70431.1"/>
    <property type="molecule type" value="Genomic_DNA"/>
</dbReference>
<dbReference type="Gene3D" id="3.30.70.330">
    <property type="match status" value="1"/>
</dbReference>
<dbReference type="SUPFAM" id="SSF51197">
    <property type="entry name" value="Clavaminate synthase-like"/>
    <property type="match status" value="1"/>
</dbReference>
<dbReference type="STRING" id="407821.A0A087TZ92"/>
<dbReference type="SUPFAM" id="SSF54928">
    <property type="entry name" value="RNA-binding domain, RBD"/>
    <property type="match status" value="1"/>
</dbReference>
<dbReference type="SMART" id="SM00360">
    <property type="entry name" value="RRM"/>
    <property type="match status" value="1"/>
</dbReference>
<dbReference type="Gene3D" id="2.60.120.590">
    <property type="entry name" value="Alpha-ketoglutarate-dependent dioxygenase AlkB-like"/>
    <property type="match status" value="1"/>
</dbReference>
<name>A0A087TZ92_STEMI</name>
<dbReference type="Pfam" id="PF00076">
    <property type="entry name" value="RRM_1"/>
    <property type="match status" value="1"/>
</dbReference>
<evidence type="ECO:0000256" key="18">
    <source>
        <dbReference type="ARBA" id="ARBA00049786"/>
    </source>
</evidence>
<dbReference type="InterPro" id="IPR005123">
    <property type="entry name" value="Oxoglu/Fe-dep_dioxygenase_dom"/>
</dbReference>
<dbReference type="OMA" id="KYLGCNP"/>
<feature type="non-terminal residue" evidence="23">
    <location>
        <position position="556"/>
    </location>
</feature>
<evidence type="ECO:0000313" key="24">
    <source>
        <dbReference type="Proteomes" id="UP000054359"/>
    </source>
</evidence>
<dbReference type="GO" id="GO:0000049">
    <property type="term" value="F:tRNA binding"/>
    <property type="evidence" value="ECO:0007669"/>
    <property type="project" value="TreeGrafter"/>
</dbReference>
<proteinExistence type="inferred from homology"/>
<evidence type="ECO:0000256" key="19">
    <source>
        <dbReference type="ARBA" id="ARBA00049802"/>
    </source>
</evidence>
<evidence type="ECO:0000256" key="14">
    <source>
        <dbReference type="ARBA" id="ARBA00023242"/>
    </source>
</evidence>
<sequence length="556" mass="62957">MDLKATKKAARKLKHCEKILLKHENLKITLIPSNSLFIGNGGLGCGIQREFLADLFSCYGTLEDIVLLPDKPYAFVVYKKIEDAEKALTSLHGQKLKTGHMFYISYINRSDVPQCNATYSCWPEGLVLLEDFVTPEEENEMLSVFSFEDCNDKAVLKHRKVKHYGYEFIYGSNNIDKNKCLDSKIPSICMPHLEKLVALGYIPRVPDQLTVNHYLPGQGIPLHVDTHSAFEDGIISLSLGSQVVMDFSSPEHDIVPVLLPRRSVLIMLRESRYKWKHGITPRKTDLVPVDANDSSSLTLCHRSPRTSLTFRLIRNGECNCEYKKQCDSQITSSLSTKDLVNEDEAKELENKFVNQVYEEIAEHFSVTRYKPWPKVASFLSGIPSGSLILDVGCGNGKNMKLSSNCYEIGCDASCNLAQLCSQRNTQVVIADCLKLPYRDNCADVVICIAVIHHMSTKVRRAKAVQEIVRVLRPCGQALIYVWAFEQESPEGPSNYLKQNKPNHQHNVLGMEQDVLKFESSEIQLNDSSTKVLKMPVHRNRTNFVQQDMLVPWKEKK</sequence>
<keyword evidence="11" id="KW-0862">Zinc</keyword>
<dbReference type="InterPro" id="IPR051422">
    <property type="entry name" value="AlkB_tRNA_MeTrf/Diox"/>
</dbReference>
<keyword evidence="12 20" id="KW-0694">RNA-binding</keyword>
<evidence type="ECO:0000256" key="1">
    <source>
        <dbReference type="ARBA" id="ARBA00001954"/>
    </source>
</evidence>
<dbReference type="InterPro" id="IPR029063">
    <property type="entry name" value="SAM-dependent_MTases_sf"/>
</dbReference>
<keyword evidence="6" id="KW-0963">Cytoplasm</keyword>
<dbReference type="GO" id="GO:0030488">
    <property type="term" value="P:tRNA methylation"/>
    <property type="evidence" value="ECO:0007669"/>
    <property type="project" value="TreeGrafter"/>
</dbReference>
<evidence type="ECO:0000256" key="10">
    <source>
        <dbReference type="ARBA" id="ARBA00022723"/>
    </source>
</evidence>
<dbReference type="Pfam" id="PF13532">
    <property type="entry name" value="2OG-FeII_Oxy_2"/>
    <property type="match status" value="1"/>
</dbReference>
<dbReference type="Proteomes" id="UP000054359">
    <property type="component" value="Unassembled WGS sequence"/>
</dbReference>
<dbReference type="GO" id="GO:0046872">
    <property type="term" value="F:metal ion binding"/>
    <property type="evidence" value="ECO:0007669"/>
    <property type="project" value="UniProtKB-KW"/>
</dbReference>
<evidence type="ECO:0000256" key="8">
    <source>
        <dbReference type="ARBA" id="ARBA00022679"/>
    </source>
</evidence>
<feature type="domain" description="RRM" evidence="21">
    <location>
        <begin position="34"/>
        <end position="109"/>
    </location>
</feature>
<dbReference type="SUPFAM" id="SSF53335">
    <property type="entry name" value="S-adenosyl-L-methionine-dependent methyltransferases"/>
    <property type="match status" value="1"/>
</dbReference>
<dbReference type="GO" id="GO:0106335">
    <property type="term" value="F:tRNA (5-carboxymethyluridine(34)-5-O)-methyltransferase activity"/>
    <property type="evidence" value="ECO:0007669"/>
    <property type="project" value="UniProtKB-EC"/>
</dbReference>
<dbReference type="OrthoDB" id="271595at2759"/>
<evidence type="ECO:0000256" key="11">
    <source>
        <dbReference type="ARBA" id="ARBA00022833"/>
    </source>
</evidence>
<keyword evidence="8" id="KW-0808">Transferase</keyword>
<dbReference type="CDD" id="cd02440">
    <property type="entry name" value="AdoMet_MTases"/>
    <property type="match status" value="1"/>
</dbReference>
<dbReference type="Pfam" id="PF08241">
    <property type="entry name" value="Methyltransf_11"/>
    <property type="match status" value="1"/>
</dbReference>
<organism evidence="23 24">
    <name type="scientific">Stegodyphus mimosarum</name>
    <name type="common">African social velvet spider</name>
    <dbReference type="NCBI Taxonomy" id="407821"/>
    <lineage>
        <taxon>Eukaryota</taxon>
        <taxon>Metazoa</taxon>
        <taxon>Ecdysozoa</taxon>
        <taxon>Arthropoda</taxon>
        <taxon>Chelicerata</taxon>
        <taxon>Arachnida</taxon>
        <taxon>Araneae</taxon>
        <taxon>Araneomorphae</taxon>
        <taxon>Entelegynae</taxon>
        <taxon>Eresoidea</taxon>
        <taxon>Eresidae</taxon>
        <taxon>Stegodyphus</taxon>
    </lineage>
</organism>
<dbReference type="PANTHER" id="PTHR13069">
    <property type="entry name" value="ALKYLATED DNA REPAIR PROTEIN ALKB HOMOLOG 8"/>
    <property type="match status" value="1"/>
</dbReference>
<evidence type="ECO:0000256" key="20">
    <source>
        <dbReference type="PROSITE-ProRule" id="PRU00176"/>
    </source>
</evidence>
<evidence type="ECO:0000256" key="15">
    <source>
        <dbReference type="ARBA" id="ARBA00023268"/>
    </source>
</evidence>
<dbReference type="EC" id="2.1.1.229" evidence="5"/>
<keyword evidence="15" id="KW-0511">Multifunctional enzyme</keyword>
<keyword evidence="9" id="KW-0949">S-adenosyl-L-methionine</keyword>
<dbReference type="InterPro" id="IPR035979">
    <property type="entry name" value="RBD_domain_sf"/>
</dbReference>
<dbReference type="AlphaFoldDB" id="A0A087TZ92"/>
<evidence type="ECO:0000256" key="13">
    <source>
        <dbReference type="ARBA" id="ARBA00023004"/>
    </source>
</evidence>
<dbReference type="GO" id="GO:0005634">
    <property type="term" value="C:nucleus"/>
    <property type="evidence" value="ECO:0007669"/>
    <property type="project" value="UniProtKB-SubCell"/>
</dbReference>
<dbReference type="InterPro" id="IPR013216">
    <property type="entry name" value="Methyltransf_11"/>
</dbReference>
<evidence type="ECO:0000256" key="12">
    <source>
        <dbReference type="ARBA" id="ARBA00022884"/>
    </source>
</evidence>
<dbReference type="CDD" id="cd12431">
    <property type="entry name" value="RRM_ALKBH8"/>
    <property type="match status" value="1"/>
</dbReference>
<evidence type="ECO:0000256" key="7">
    <source>
        <dbReference type="ARBA" id="ARBA00022603"/>
    </source>
</evidence>
<comment type="cofactor">
    <cofactor evidence="1">
        <name>Fe(2+)</name>
        <dbReference type="ChEBI" id="CHEBI:29033"/>
    </cofactor>
</comment>
<keyword evidence="7" id="KW-0489">Methyltransferase</keyword>
<dbReference type="InterPro" id="IPR034256">
    <property type="entry name" value="ALKBH8_RRM"/>
</dbReference>
<comment type="similarity">
    <text evidence="4">Belongs to the alkB family.</text>
</comment>
<comment type="function">
    <text evidence="17">Catalyzes the methylation of 5-carboxymethyl uridine to 5-methylcarboxymethyl uridine at the wobble position of the anticodon loop in tRNA via its methyltransferase domain. Catalyzes the last step in the formation of 5-methylcarboxymethyl uridine at the wobble position of the anticodon loop in target tRNA. Has a preference for tRNA(Arg) and tRNA(Glu), and does not bind tRNA(Lys). Binds tRNA and catalyzes the iron and alpha-ketoglutarate dependent hydroxylation of 5-methylcarboxymethyl uridine at the wobble position of the anticodon loop in tRNA via its dioxygenase domain, giving rise to 5-(S)-methoxycarbonylhydroxymethyluridine; has a preference for tRNA(Gly). Required for normal survival after DNA damage. May inhibit apoptosis and promote cell survival and angiogenesis.</text>
</comment>
<evidence type="ECO:0000256" key="4">
    <source>
        <dbReference type="ARBA" id="ARBA00007879"/>
    </source>
</evidence>
<dbReference type="GO" id="GO:0005737">
    <property type="term" value="C:cytoplasm"/>
    <property type="evidence" value="ECO:0007669"/>
    <property type="project" value="UniProtKB-SubCell"/>
</dbReference>
<keyword evidence="10" id="KW-0479">Metal-binding</keyword>
<dbReference type="PROSITE" id="PS50102">
    <property type="entry name" value="RRM"/>
    <property type="match status" value="1"/>
</dbReference>
<comment type="catalytic activity">
    <reaction evidence="16">
        <text>5-(carboxymethyl)uridine(34) in tRNA + S-adenosyl-L-methionine = 5-(2-methoxy-2-oxoethyl)uridine(34) in tRNA + S-adenosyl-L-homocysteine</text>
        <dbReference type="Rhea" id="RHEA:43208"/>
        <dbReference type="Rhea" id="RHEA-COMP:10407"/>
        <dbReference type="Rhea" id="RHEA-COMP:10408"/>
        <dbReference type="ChEBI" id="CHEBI:57856"/>
        <dbReference type="ChEBI" id="CHEBI:59789"/>
        <dbReference type="ChEBI" id="CHEBI:74851"/>
        <dbReference type="ChEBI" id="CHEBI:74882"/>
        <dbReference type="EC" id="2.1.1.229"/>
    </reaction>
</comment>
<dbReference type="InterPro" id="IPR000504">
    <property type="entry name" value="RRM_dom"/>
</dbReference>